<name>A0ABM8E6Q3_9HYPH</name>
<reference evidence="2 3" key="1">
    <citation type="journal article" date="2023" name="Int. J. Syst. Evol. Microbiol.">
        <title>Methylocystis iwaonis sp. nov., a type II methane-oxidizing bacterium from surface soil of a rice paddy field in Japan, and emended description of the genus Methylocystis (ex Whittenbury et al. 1970) Bowman et al. 1993.</title>
        <authorList>
            <person name="Kaise H."/>
            <person name="Sawadogo J.B."/>
            <person name="Alam M.S."/>
            <person name="Ueno C."/>
            <person name="Dianou D."/>
            <person name="Shinjo R."/>
            <person name="Asakawa S."/>
        </authorList>
    </citation>
    <scope>NUCLEOTIDE SEQUENCE [LARGE SCALE GENOMIC DNA]</scope>
    <source>
        <strain evidence="2 3">SS37A-Re</strain>
    </source>
</reference>
<keyword evidence="3" id="KW-1185">Reference proteome</keyword>
<dbReference type="EMBL" id="AP027142">
    <property type="protein sequence ID" value="BDV33508.1"/>
    <property type="molecule type" value="Genomic_DNA"/>
</dbReference>
<dbReference type="RefSeq" id="WP_281930958.1">
    <property type="nucleotide sequence ID" value="NZ_AP027142.1"/>
</dbReference>
<keyword evidence="1" id="KW-0472">Membrane</keyword>
<evidence type="ECO:0000313" key="3">
    <source>
        <dbReference type="Proteomes" id="UP001317629"/>
    </source>
</evidence>
<gene>
    <name evidence="2" type="ORF">SS37A_10370</name>
</gene>
<dbReference type="Proteomes" id="UP001317629">
    <property type="component" value="Chromosome"/>
</dbReference>
<keyword evidence="1" id="KW-0812">Transmembrane</keyword>
<sequence length="160" mass="17495">MRITFLLAFAGLLLAIALTIAWVLAETLFFPHGQLAGLIVDRNSLIRSHIDYLMMAQFIFLFALLFRQYSIIPPWWVMGASCYGAFFNPLGFLKWALIAKPPADAPPIEPHFSLQGAATFTCTTVGFLAAVVLIIGAAWRSSKARSEAFASQARADASAI</sequence>
<feature type="transmembrane region" description="Helical" evidence="1">
    <location>
        <begin position="49"/>
        <end position="66"/>
    </location>
</feature>
<accession>A0ABM8E6Q3</accession>
<evidence type="ECO:0000313" key="2">
    <source>
        <dbReference type="EMBL" id="BDV33508.1"/>
    </source>
</evidence>
<protein>
    <submittedName>
        <fullName evidence="2">Uncharacterized protein</fullName>
    </submittedName>
</protein>
<keyword evidence="1" id="KW-1133">Transmembrane helix</keyword>
<organism evidence="2 3">
    <name type="scientific">Methylocystis iwaonis</name>
    <dbReference type="NCBI Taxonomy" id="2885079"/>
    <lineage>
        <taxon>Bacteria</taxon>
        <taxon>Pseudomonadati</taxon>
        <taxon>Pseudomonadota</taxon>
        <taxon>Alphaproteobacteria</taxon>
        <taxon>Hyphomicrobiales</taxon>
        <taxon>Methylocystaceae</taxon>
        <taxon>Methylocystis</taxon>
    </lineage>
</organism>
<proteinExistence type="predicted"/>
<evidence type="ECO:0000256" key="1">
    <source>
        <dbReference type="SAM" id="Phobius"/>
    </source>
</evidence>
<feature type="transmembrane region" description="Helical" evidence="1">
    <location>
        <begin position="75"/>
        <end position="97"/>
    </location>
</feature>
<feature type="transmembrane region" description="Helical" evidence="1">
    <location>
        <begin position="117"/>
        <end position="139"/>
    </location>
</feature>